<evidence type="ECO:0000313" key="1">
    <source>
        <dbReference type="EMBL" id="ADU96182.1"/>
    </source>
</evidence>
<dbReference type="AlphaFoldDB" id="E8T3X2"/>
<dbReference type="HOGENOM" id="CLU_1937131_0_0_0"/>
<dbReference type="KEGG" id="tam:Theam_0209"/>
<name>E8T3X2_THEA1</name>
<organism evidence="1 2">
    <name type="scientific">Thermovibrio ammonificans (strain DSM 15698 / JCM 12110 / HB-1)</name>
    <dbReference type="NCBI Taxonomy" id="648996"/>
    <lineage>
        <taxon>Bacteria</taxon>
        <taxon>Pseudomonadati</taxon>
        <taxon>Aquificota</taxon>
        <taxon>Aquificia</taxon>
        <taxon>Desulfurobacteriales</taxon>
        <taxon>Desulfurobacteriaceae</taxon>
        <taxon>Thermovibrio</taxon>
    </lineage>
</organism>
<reference evidence="1" key="1">
    <citation type="submission" date="2011-01" db="EMBL/GenBank/DDBJ databases">
        <title>Complete sequence of chromosome of Thermovibrio ammonificans HB-1.</title>
        <authorList>
            <consortium name="US DOE Joint Genome Institute"/>
            <person name="Lucas S."/>
            <person name="Copeland A."/>
            <person name="Lapidus A."/>
            <person name="Cheng J.-F."/>
            <person name="Goodwin L."/>
            <person name="Pitluck S."/>
            <person name="Davenport K."/>
            <person name="Detter J.C."/>
            <person name="Han C."/>
            <person name="Tapia R."/>
            <person name="Land M."/>
            <person name="Hauser L."/>
            <person name="Kyrpides N."/>
            <person name="Ivanova N."/>
            <person name="Ovchinnikova G."/>
            <person name="Vetriani C."/>
            <person name="Woyke T."/>
        </authorList>
    </citation>
    <scope>NUCLEOTIDE SEQUENCE [LARGE SCALE GENOMIC DNA]</scope>
    <source>
        <strain evidence="1">HB-1</strain>
    </source>
</reference>
<dbReference type="STRING" id="648996.Theam_0209"/>
<keyword evidence="2" id="KW-1185">Reference proteome</keyword>
<evidence type="ECO:0000313" key="2">
    <source>
        <dbReference type="Proteomes" id="UP000006362"/>
    </source>
</evidence>
<dbReference type="EMBL" id="CP002444">
    <property type="protein sequence ID" value="ADU96182.1"/>
    <property type="molecule type" value="Genomic_DNA"/>
</dbReference>
<protein>
    <submittedName>
        <fullName evidence="1">Uncharacterized protein</fullName>
    </submittedName>
</protein>
<dbReference type="Proteomes" id="UP000006362">
    <property type="component" value="Chromosome"/>
</dbReference>
<accession>E8T3X2</accession>
<proteinExistence type="predicted"/>
<sequence>MDKRRKNTKLLILGMDFLAHIPPEKLLKLTQTLLKEGGLNGIEGEVVSIHEGAKWVLKNRETFEKILRTYKGVLSNFTVVPQVEEWNGSKQVVVTVISQDLKEKFPQALRATSELAKQLNGNVVVELFSL</sequence>
<gene>
    <name evidence="1" type="ordered locus">Theam_0209</name>
</gene>